<dbReference type="GO" id="GO:0017178">
    <property type="term" value="F:diphthine-ammonia ligase activity"/>
    <property type="evidence" value="ECO:0007669"/>
    <property type="project" value="TreeGrafter"/>
</dbReference>
<dbReference type="Gene3D" id="3.90.1490.10">
    <property type="entry name" value="putative n-type atp pyrophosphatase, domain 2"/>
    <property type="match status" value="1"/>
</dbReference>
<evidence type="ECO:0000313" key="2">
    <source>
        <dbReference type="EMBL" id="RAJ06673.1"/>
    </source>
</evidence>
<dbReference type="InterPro" id="IPR014729">
    <property type="entry name" value="Rossmann-like_a/b/a_fold"/>
</dbReference>
<dbReference type="SUPFAM" id="SSF52402">
    <property type="entry name" value="Adenine nucleotide alpha hydrolases-like"/>
    <property type="match status" value="1"/>
</dbReference>
<dbReference type="AlphaFoldDB" id="A0A327QTD6"/>
<evidence type="ECO:0000313" key="3">
    <source>
        <dbReference type="Proteomes" id="UP000249547"/>
    </source>
</evidence>
<dbReference type="RefSeq" id="WP_211324777.1">
    <property type="nucleotide sequence ID" value="NZ_QLLL01000003.1"/>
</dbReference>
<evidence type="ECO:0000259" key="1">
    <source>
        <dbReference type="Pfam" id="PF01902"/>
    </source>
</evidence>
<dbReference type="PANTHER" id="PTHR12196:SF2">
    <property type="entry name" value="DIPHTHINE--AMMONIA LIGASE"/>
    <property type="match status" value="1"/>
</dbReference>
<proteinExistence type="predicted"/>
<keyword evidence="3" id="KW-1185">Reference proteome</keyword>
<accession>A0A327QTD6</accession>
<organism evidence="2 3">
    <name type="scientific">Chitinophaga skermanii</name>
    <dbReference type="NCBI Taxonomy" id="331697"/>
    <lineage>
        <taxon>Bacteria</taxon>
        <taxon>Pseudomonadati</taxon>
        <taxon>Bacteroidota</taxon>
        <taxon>Chitinophagia</taxon>
        <taxon>Chitinophagales</taxon>
        <taxon>Chitinophagaceae</taxon>
        <taxon>Chitinophaga</taxon>
    </lineage>
</organism>
<name>A0A327QTD6_9BACT</name>
<dbReference type="CDD" id="cd01994">
    <property type="entry name" value="AANH_PF0828-like"/>
    <property type="match status" value="1"/>
</dbReference>
<dbReference type="Gene3D" id="3.40.50.620">
    <property type="entry name" value="HUPs"/>
    <property type="match status" value="1"/>
</dbReference>
<comment type="caution">
    <text evidence="2">The sequence shown here is derived from an EMBL/GenBank/DDBJ whole genome shotgun (WGS) entry which is preliminary data.</text>
</comment>
<dbReference type="InterPro" id="IPR030662">
    <property type="entry name" value="DPH6/MJ0570"/>
</dbReference>
<dbReference type="Pfam" id="PF01902">
    <property type="entry name" value="Diphthami_syn_2"/>
    <property type="match status" value="1"/>
</dbReference>
<feature type="domain" description="Diphthamide synthase" evidence="1">
    <location>
        <begin position="1"/>
        <end position="211"/>
    </location>
</feature>
<sequence>MQTVISWSGGKDSCFATMQAIKQGYEPKVLLNMMNEKGDISRSHGLPLSLITKQANAMKLPVKYAPTTWEDYETTFINALNKIKKQFKVQAAVFGDIDLVPHREWEEKVCAATGLEAVLPLWQGDRKELVLEMMDSGMEMMIVSCNATLGERFLGRVMDKGLLGELEDLGVDVCGENGEFHTYVVNCPMFQQAIQLPPYMATEHGGYHFLEWLRVY</sequence>
<gene>
    <name evidence="2" type="ORF">LX64_01800</name>
</gene>
<dbReference type="PANTHER" id="PTHR12196">
    <property type="entry name" value="DOMAIN OF UNKNOWN FUNCTION 71 DUF71 -CONTAINING PROTEIN"/>
    <property type="match status" value="1"/>
</dbReference>
<dbReference type="GO" id="GO:0017183">
    <property type="term" value="P:protein histidyl modification to diphthamide"/>
    <property type="evidence" value="ECO:0007669"/>
    <property type="project" value="TreeGrafter"/>
</dbReference>
<dbReference type="InterPro" id="IPR002761">
    <property type="entry name" value="Diphthami_syn_dom"/>
</dbReference>
<reference evidence="2 3" key="1">
    <citation type="submission" date="2018-06" db="EMBL/GenBank/DDBJ databases">
        <title>Genomic Encyclopedia of Archaeal and Bacterial Type Strains, Phase II (KMG-II): from individual species to whole genera.</title>
        <authorList>
            <person name="Goeker M."/>
        </authorList>
    </citation>
    <scope>NUCLEOTIDE SEQUENCE [LARGE SCALE GENOMIC DNA]</scope>
    <source>
        <strain evidence="2 3">DSM 23857</strain>
    </source>
</reference>
<dbReference type="EMBL" id="QLLL01000003">
    <property type="protein sequence ID" value="RAJ06673.1"/>
    <property type="molecule type" value="Genomic_DNA"/>
</dbReference>
<dbReference type="NCBIfam" id="TIGR00290">
    <property type="entry name" value="MJ0570_dom"/>
    <property type="match status" value="1"/>
</dbReference>
<dbReference type="Proteomes" id="UP000249547">
    <property type="component" value="Unassembled WGS sequence"/>
</dbReference>
<protein>
    <submittedName>
        <fullName evidence="2">Uncharacterized protein (TIGR00290 family)</fullName>
    </submittedName>
</protein>
<dbReference type="PIRSF" id="PIRSF039123">
    <property type="entry name" value="Diphthamide_synthase"/>
    <property type="match status" value="1"/>
</dbReference>